<dbReference type="GO" id="GO:0005886">
    <property type="term" value="C:plasma membrane"/>
    <property type="evidence" value="ECO:0007669"/>
    <property type="project" value="UniProtKB-SubCell"/>
</dbReference>
<dbReference type="InterPro" id="IPR050448">
    <property type="entry name" value="OpgB/LTA_synthase_biosynth"/>
</dbReference>
<feature type="transmembrane region" description="Helical" evidence="7">
    <location>
        <begin position="86"/>
        <end position="103"/>
    </location>
</feature>
<evidence type="ECO:0000259" key="8">
    <source>
        <dbReference type="Pfam" id="PF00884"/>
    </source>
</evidence>
<evidence type="ECO:0000256" key="3">
    <source>
        <dbReference type="ARBA" id="ARBA00022475"/>
    </source>
</evidence>
<feature type="transmembrane region" description="Helical" evidence="7">
    <location>
        <begin position="63"/>
        <end position="79"/>
    </location>
</feature>
<dbReference type="SUPFAM" id="SSF53649">
    <property type="entry name" value="Alkaline phosphatase-like"/>
    <property type="match status" value="1"/>
</dbReference>
<dbReference type="KEGG" id="jda:BW727_102086"/>
<gene>
    <name evidence="9" type="primary">ltaS1_2</name>
    <name evidence="9" type="ORF">BW727_102086</name>
</gene>
<dbReference type="PANTHER" id="PTHR47371:SF3">
    <property type="entry name" value="PHOSPHOGLYCEROL TRANSFERASE I"/>
    <property type="match status" value="1"/>
</dbReference>
<feature type="transmembrane region" description="Helical" evidence="7">
    <location>
        <begin position="21"/>
        <end position="43"/>
    </location>
</feature>
<keyword evidence="10" id="KW-1185">Reference proteome</keyword>
<dbReference type="AlphaFoldDB" id="A0A1S6ISB5"/>
<evidence type="ECO:0000313" key="9">
    <source>
        <dbReference type="EMBL" id="AQS54400.1"/>
    </source>
</evidence>
<feature type="transmembrane region" description="Helical" evidence="7">
    <location>
        <begin position="166"/>
        <end position="185"/>
    </location>
</feature>
<evidence type="ECO:0000256" key="7">
    <source>
        <dbReference type="SAM" id="Phobius"/>
    </source>
</evidence>
<evidence type="ECO:0000256" key="2">
    <source>
        <dbReference type="ARBA" id="ARBA00004936"/>
    </source>
</evidence>
<keyword evidence="4 7" id="KW-0812">Transmembrane</keyword>
<dbReference type="Pfam" id="PF00884">
    <property type="entry name" value="Sulfatase"/>
    <property type="match status" value="1"/>
</dbReference>
<dbReference type="OrthoDB" id="243547at2"/>
<dbReference type="Proteomes" id="UP000188993">
    <property type="component" value="Chromosome"/>
</dbReference>
<accession>A0A1S6ISB5</accession>
<protein>
    <submittedName>
        <fullName evidence="9">Lipoteichoic acid synthase 1</fullName>
    </submittedName>
</protein>
<evidence type="ECO:0000256" key="5">
    <source>
        <dbReference type="ARBA" id="ARBA00022989"/>
    </source>
</evidence>
<proteinExistence type="predicted"/>
<comment type="pathway">
    <text evidence="2">Cell wall biogenesis; lipoteichoic acid biosynthesis.</text>
</comment>
<dbReference type="RefSeq" id="WP_062468253.1">
    <property type="nucleotide sequence ID" value="NZ_BBYN01000006.1"/>
</dbReference>
<dbReference type="InterPro" id="IPR000917">
    <property type="entry name" value="Sulfatase_N"/>
</dbReference>
<evidence type="ECO:0000256" key="6">
    <source>
        <dbReference type="ARBA" id="ARBA00023136"/>
    </source>
</evidence>
<sequence>MVKKNKNKFPFLEDGREKWGLWGSFVAILLSVFIAQFILQLFQNNLNSRLVVNFIFAWHTEKFLISMGVLLIGALWLWAVTDNAKVVNRIVILASLLLGYITYEKMLKRGEPLYPSDFKMVSELGFIMQMLTPLALIILIVVTVLAIIWLVFSIRQPHLKLGKKRRILLFVMTSLGLFYISQFQVEGNLVKRLYDRTANWIPYSQKMNYYNTGFVAGFLYNLPSAPMDQPDKVTDADLDALFTKYQERADEINKSRSNNGHLETNIVYIMNESFSDPLTLGRASASFDPIPFTRELAAQYRSGKMLSQGYGGGTANIEFEALTGFSMEPLNSNISTPYTQFLPKMKTFPSLVTRLKAQGHHTLAIHPFDTSMYKRRDNYDVLGFDAFYYEDTMTYTQRKENSPYISDQSAYQEVMMRMQESSEPDFVHLVTMQNHSPYTNLYKNPPTESQTGFSKDEINQYHQDLQYSDQALETLFQEIQEWDEPTVVVLWGDHWPSVFGGNVEKTHGKTLYQTPVVFFGNQKMSSRDLQVTSPIYFQIELFDILDSPLSPFDAFLMALQEEVPAFEKGVYYLPNQTEPLESRQALSKKANQLLADYDRIMYDVTTGKNKLEKNGFFEAP</sequence>
<keyword evidence="3" id="KW-1003">Cell membrane</keyword>
<name>A0A1S6ISB5_9LACT</name>
<dbReference type="EMBL" id="CP019728">
    <property type="protein sequence ID" value="AQS54400.1"/>
    <property type="molecule type" value="Genomic_DNA"/>
</dbReference>
<reference evidence="9 10" key="1">
    <citation type="journal article" date="2014" name="Int. J. Syst. Evol. Microbiol.">
        <title>Jeotgalibaca dankookensis gen. nov., sp. nov., a member of the family Carnobacteriaceae, isolated from seujeot (Korean traditional food).</title>
        <authorList>
            <person name="Lee D.G."/>
            <person name="Trujillo M.E."/>
            <person name="Kang H."/>
            <person name="Ahn T.Y."/>
        </authorList>
    </citation>
    <scope>NUCLEOTIDE SEQUENCE [LARGE SCALE GENOMIC DNA]</scope>
    <source>
        <strain evidence="9 10">EX-07</strain>
    </source>
</reference>
<feature type="transmembrane region" description="Helical" evidence="7">
    <location>
        <begin position="126"/>
        <end position="154"/>
    </location>
</feature>
<dbReference type="InterPro" id="IPR017850">
    <property type="entry name" value="Alkaline_phosphatase_core_sf"/>
</dbReference>
<feature type="domain" description="Sulfatase N-terminal" evidence="8">
    <location>
        <begin position="265"/>
        <end position="542"/>
    </location>
</feature>
<dbReference type="Gene3D" id="3.40.720.10">
    <property type="entry name" value="Alkaline Phosphatase, subunit A"/>
    <property type="match status" value="1"/>
</dbReference>
<organism evidence="9 10">
    <name type="scientific">Jeotgalibaca dankookensis</name>
    <dbReference type="NCBI Taxonomy" id="708126"/>
    <lineage>
        <taxon>Bacteria</taxon>
        <taxon>Bacillati</taxon>
        <taxon>Bacillota</taxon>
        <taxon>Bacilli</taxon>
        <taxon>Lactobacillales</taxon>
        <taxon>Carnobacteriaceae</taxon>
        <taxon>Jeotgalibaca</taxon>
    </lineage>
</organism>
<comment type="subcellular location">
    <subcellularLocation>
        <location evidence="1">Cell membrane</location>
        <topology evidence="1">Multi-pass membrane protein</topology>
    </subcellularLocation>
</comment>
<keyword evidence="5 7" id="KW-1133">Transmembrane helix</keyword>
<evidence type="ECO:0000256" key="1">
    <source>
        <dbReference type="ARBA" id="ARBA00004651"/>
    </source>
</evidence>
<dbReference type="STRING" id="708126.BW727_102086"/>
<dbReference type="PANTHER" id="PTHR47371">
    <property type="entry name" value="LIPOTEICHOIC ACID SYNTHASE"/>
    <property type="match status" value="1"/>
</dbReference>
<dbReference type="CDD" id="cd16015">
    <property type="entry name" value="LTA_synthase"/>
    <property type="match status" value="1"/>
</dbReference>
<evidence type="ECO:0000313" key="10">
    <source>
        <dbReference type="Proteomes" id="UP000188993"/>
    </source>
</evidence>
<keyword evidence="6 7" id="KW-0472">Membrane</keyword>
<evidence type="ECO:0000256" key="4">
    <source>
        <dbReference type="ARBA" id="ARBA00022692"/>
    </source>
</evidence>